<reference evidence="3" key="1">
    <citation type="journal article" date="2019" name="Int. J. Syst. Evol. Microbiol.">
        <title>The Global Catalogue of Microorganisms (GCM) 10K type strain sequencing project: providing services to taxonomists for standard genome sequencing and annotation.</title>
        <authorList>
            <consortium name="The Broad Institute Genomics Platform"/>
            <consortium name="The Broad Institute Genome Sequencing Center for Infectious Disease"/>
            <person name="Wu L."/>
            <person name="Ma J."/>
        </authorList>
    </citation>
    <scope>NUCLEOTIDE SEQUENCE [LARGE SCALE GENOMIC DNA]</scope>
    <source>
        <strain evidence="3">CGMCC 4.1469</strain>
    </source>
</reference>
<organism evidence="2 3">
    <name type="scientific">Kitasatospora aburaviensis</name>
    <dbReference type="NCBI Taxonomy" id="67265"/>
    <lineage>
        <taxon>Bacteria</taxon>
        <taxon>Bacillati</taxon>
        <taxon>Actinomycetota</taxon>
        <taxon>Actinomycetes</taxon>
        <taxon>Kitasatosporales</taxon>
        <taxon>Streptomycetaceae</taxon>
        <taxon>Kitasatospora</taxon>
    </lineage>
</organism>
<evidence type="ECO:0000313" key="2">
    <source>
        <dbReference type="EMBL" id="MFC5884746.1"/>
    </source>
</evidence>
<comment type="caution">
    <text evidence="2">The sequence shown here is derived from an EMBL/GenBank/DDBJ whole genome shotgun (WGS) entry which is preliminary data.</text>
</comment>
<protein>
    <recommendedName>
        <fullName evidence="4">DNA primase/polymerase bifunctional N-terminal domain-containing protein</fullName>
    </recommendedName>
</protein>
<gene>
    <name evidence="2" type="ORF">ACFP0N_07085</name>
</gene>
<keyword evidence="3" id="KW-1185">Reference proteome</keyword>
<feature type="region of interest" description="Disordered" evidence="1">
    <location>
        <begin position="27"/>
        <end position="52"/>
    </location>
</feature>
<accession>A0ABW1ERR9</accession>
<name>A0ABW1ERR9_9ACTN</name>
<evidence type="ECO:0000256" key="1">
    <source>
        <dbReference type="SAM" id="MobiDB-lite"/>
    </source>
</evidence>
<dbReference type="RefSeq" id="WP_313763866.1">
    <property type="nucleotide sequence ID" value="NZ_BAAAVH010000034.1"/>
</dbReference>
<proteinExistence type="predicted"/>
<dbReference type="EMBL" id="JBHSOD010000006">
    <property type="protein sequence ID" value="MFC5884746.1"/>
    <property type="molecule type" value="Genomic_DNA"/>
</dbReference>
<sequence>MAAGVPQYRRLVAGGVLADAAPALLPEPVDERGPVRGSAAGGRAPCGGGSTPLRRLGADDTGVGGVVVSGYDTVTVALRHGLEAVDILRLRRACGVVLQSRNGSTLSFFVPAGTSATWHLPGSSCTAGALLLPAADPRWVMPPAGADCGARPTDAWVLRSALCEAACTLTAGGLGPF</sequence>
<evidence type="ECO:0008006" key="4">
    <source>
        <dbReference type="Google" id="ProtNLM"/>
    </source>
</evidence>
<dbReference type="Proteomes" id="UP001596067">
    <property type="component" value="Unassembled WGS sequence"/>
</dbReference>
<evidence type="ECO:0000313" key="3">
    <source>
        <dbReference type="Proteomes" id="UP001596067"/>
    </source>
</evidence>